<evidence type="ECO:0000313" key="1">
    <source>
        <dbReference type="EMBL" id="KAL3399029.1"/>
    </source>
</evidence>
<dbReference type="EMBL" id="JBJJXI010000058">
    <property type="protein sequence ID" value="KAL3399029.1"/>
    <property type="molecule type" value="Genomic_DNA"/>
</dbReference>
<reference evidence="1 2" key="1">
    <citation type="journal article" date="2024" name="bioRxiv">
        <title>A reference genome for Trichogramma kaykai: A tiny desert-dwelling parasitoid wasp with competing sex-ratio distorters.</title>
        <authorList>
            <person name="Culotta J."/>
            <person name="Lindsey A.R."/>
        </authorList>
    </citation>
    <scope>NUCLEOTIDE SEQUENCE [LARGE SCALE GENOMIC DNA]</scope>
    <source>
        <strain evidence="1 2">KSX58</strain>
    </source>
</reference>
<keyword evidence="2" id="KW-1185">Reference proteome</keyword>
<proteinExistence type="predicted"/>
<gene>
    <name evidence="1" type="ORF">TKK_007270</name>
</gene>
<dbReference type="AlphaFoldDB" id="A0ABD2X2R4"/>
<protein>
    <submittedName>
        <fullName evidence="1">Uncharacterized protein</fullName>
    </submittedName>
</protein>
<accession>A0ABD2X2R4</accession>
<evidence type="ECO:0000313" key="2">
    <source>
        <dbReference type="Proteomes" id="UP001627154"/>
    </source>
</evidence>
<name>A0ABD2X2R4_9HYME</name>
<organism evidence="1 2">
    <name type="scientific">Trichogramma kaykai</name>
    <dbReference type="NCBI Taxonomy" id="54128"/>
    <lineage>
        <taxon>Eukaryota</taxon>
        <taxon>Metazoa</taxon>
        <taxon>Ecdysozoa</taxon>
        <taxon>Arthropoda</taxon>
        <taxon>Hexapoda</taxon>
        <taxon>Insecta</taxon>
        <taxon>Pterygota</taxon>
        <taxon>Neoptera</taxon>
        <taxon>Endopterygota</taxon>
        <taxon>Hymenoptera</taxon>
        <taxon>Apocrita</taxon>
        <taxon>Proctotrupomorpha</taxon>
        <taxon>Chalcidoidea</taxon>
        <taxon>Trichogrammatidae</taxon>
        <taxon>Trichogramma</taxon>
    </lineage>
</organism>
<dbReference type="Proteomes" id="UP001627154">
    <property type="component" value="Unassembled WGS sequence"/>
</dbReference>
<comment type="caution">
    <text evidence="1">The sequence shown here is derived from an EMBL/GenBank/DDBJ whole genome shotgun (WGS) entry which is preliminary data.</text>
</comment>
<sequence length="94" mass="11145">MCDIRLLFVLLEYSIKLRDDFLKINNCENVNSIQDKIHNIEPKKAIHYTHRERERERERVCGRYACVCVSQRVSLRCSVAKTPTEKFLRAQTCT</sequence>